<dbReference type="InterPro" id="IPR018536">
    <property type="entry name" value="CpcS/CpeS"/>
</dbReference>
<keyword evidence="2 3" id="KW-0456">Lyase</keyword>
<evidence type="ECO:0000256" key="2">
    <source>
        <dbReference type="ARBA" id="ARBA00023239"/>
    </source>
</evidence>
<comment type="caution">
    <text evidence="5">The sequence shown here is derived from an EMBL/GenBank/DDBJ whole genome shotgun (WGS) entry which is preliminary data.</text>
</comment>
<dbReference type="Pfam" id="PF09367">
    <property type="entry name" value="CpeS"/>
    <property type="match status" value="1"/>
</dbReference>
<evidence type="ECO:0000313" key="5">
    <source>
        <dbReference type="EMBL" id="KIE11012.1"/>
    </source>
</evidence>
<dbReference type="InterPro" id="IPR012674">
    <property type="entry name" value="Calycin"/>
</dbReference>
<gene>
    <name evidence="3" type="primary">cpcS</name>
    <name evidence="5" type="ORF">DA73_0221540</name>
    <name evidence="4" type="ORF">DA73_0400017360</name>
</gene>
<evidence type="ECO:0000256" key="3">
    <source>
        <dbReference type="HAMAP-Rule" id="MF_01459"/>
    </source>
</evidence>
<dbReference type="CDD" id="cd19433">
    <property type="entry name" value="lipocalin_CpcS-CpeS"/>
    <property type="match status" value="1"/>
</dbReference>
<dbReference type="OrthoDB" id="484684at2"/>
<dbReference type="GO" id="GO:0016829">
    <property type="term" value="F:lyase activity"/>
    <property type="evidence" value="ECO:0007669"/>
    <property type="project" value="UniProtKB-KW"/>
</dbReference>
<organism evidence="5">
    <name type="scientific">Tolypothrix bouteillei VB521301</name>
    <dbReference type="NCBI Taxonomy" id="1479485"/>
    <lineage>
        <taxon>Bacteria</taxon>
        <taxon>Bacillati</taxon>
        <taxon>Cyanobacteriota</taxon>
        <taxon>Cyanophyceae</taxon>
        <taxon>Nostocales</taxon>
        <taxon>Tolypothrichaceae</taxon>
        <taxon>Tolypothrix</taxon>
    </lineage>
</organism>
<dbReference type="Proteomes" id="UP000029738">
    <property type="component" value="Unassembled WGS sequence"/>
</dbReference>
<dbReference type="STRING" id="1479485.DA73_0221540"/>
<reference evidence="5" key="1">
    <citation type="journal article" date="2015" name="Genome Announc.">
        <title>Draft Genome Sequence of Tolypothrix boutellei Strain VB521301.</title>
        <authorList>
            <person name="Chandrababunaidu M.M."/>
            <person name="Singh D."/>
            <person name="Sen D."/>
            <person name="Bhan S."/>
            <person name="Das S."/>
            <person name="Gupta A."/>
            <person name="Adhikary S.P."/>
            <person name="Tripathy S."/>
        </authorList>
    </citation>
    <scope>NUCLEOTIDE SEQUENCE</scope>
    <source>
        <strain evidence="5">VB521301</strain>
    </source>
</reference>
<reference evidence="4" key="2">
    <citation type="submission" date="2019-11" db="EMBL/GenBank/DDBJ databases">
        <title>Improved Assembly of Tolypothrix boutellei genome.</title>
        <authorList>
            <person name="Sarangi A.N."/>
            <person name="Mukherjee M."/>
            <person name="Ghosh S."/>
            <person name="Singh D."/>
            <person name="Das A."/>
            <person name="Kant S."/>
            <person name="Prusty A."/>
            <person name="Tripathy S."/>
        </authorList>
    </citation>
    <scope>NUCLEOTIDE SEQUENCE</scope>
    <source>
        <strain evidence="4">VB521301</strain>
    </source>
</reference>
<evidence type="ECO:0000313" key="4">
    <source>
        <dbReference type="EMBL" id="KAF3887058.1"/>
    </source>
</evidence>
<dbReference type="EMBL" id="JHEG02000048">
    <property type="protein sequence ID" value="KIE11012.1"/>
    <property type="molecule type" value="Genomic_DNA"/>
</dbReference>
<proteinExistence type="inferred from homology"/>
<comment type="function">
    <text evidence="3">Covalently attaches a chromophore to Cys residue(s) of phycobiliproteins.</text>
</comment>
<dbReference type="RefSeq" id="WP_038083774.1">
    <property type="nucleotide sequence ID" value="NZ_JHEG04000001.1"/>
</dbReference>
<accession>A0A0C1N8Q2</accession>
<name>A0A0C1N8Q2_9CYAN</name>
<dbReference type="Gene3D" id="2.40.128.20">
    <property type="match status" value="1"/>
</dbReference>
<dbReference type="AlphaFoldDB" id="A0A0C1N8Q2"/>
<comment type="similarity">
    <text evidence="1 3">Belongs to the CpcS/CpeS biliprotein lyase family.</text>
</comment>
<dbReference type="EMBL" id="JHEG04000001">
    <property type="protein sequence ID" value="KAF3887058.1"/>
    <property type="molecule type" value="Genomic_DNA"/>
</dbReference>
<protein>
    <recommendedName>
        <fullName evidence="3">Chromophore lyase CpcS/CpeS</fullName>
        <ecNumber evidence="3">4.-.-.-</ecNumber>
    </recommendedName>
</protein>
<dbReference type="GO" id="GO:0017006">
    <property type="term" value="P:protein-tetrapyrrole linkage"/>
    <property type="evidence" value="ECO:0007669"/>
    <property type="project" value="UniProtKB-UniRule"/>
</dbReference>
<keyword evidence="6" id="KW-1185">Reference proteome</keyword>
<sequence length="179" mass="20255">MTALLKLAQSSDESLLIDFFQESVGMWRSERRYYTLPNGETKEVVSIITIKFLTPGCEELQKLAQMHDLPETVSLRCGAEVTWESANSATGRKESNGSTLFGALGNILYRDRGFATTKPITAEYHFPNPKTLCLRTEYNGSVFEEELKLIGSKYRTRQSIISRAGEQVMIGQYLEKRID</sequence>
<evidence type="ECO:0000313" key="6">
    <source>
        <dbReference type="Proteomes" id="UP000029738"/>
    </source>
</evidence>
<dbReference type="EC" id="4.-.-.-" evidence="3"/>
<evidence type="ECO:0000256" key="1">
    <source>
        <dbReference type="ARBA" id="ARBA00010681"/>
    </source>
</evidence>
<dbReference type="HAMAP" id="MF_01459">
    <property type="entry name" value="Chrphore_lyase_CpxS"/>
    <property type="match status" value="1"/>
</dbReference>